<sequence length="249" mass="26386">MVRTATIRGVPLLTVPVVVPGTWGGRPQPTLHADGIALRAWSVADAPAVRAAYDDPAIRRWHARSMADDAEAAAWIETRRAGWTAERLAEWAIVMTPMTPTTPTTPTIAGRGPGPGEVGLERDGRADPAGQGVGGAAGLVVGRAGLNRVDLHEGIGTLAYWVVPAARRRGVAVLAAGEVLRWAFDDLGLHRVEVAHSTLNLASCRVAERLGCRAEGVRRSEALHADGHHDMHVHARLATDPAPPPLDPH</sequence>
<dbReference type="PANTHER" id="PTHR43441:SF10">
    <property type="entry name" value="ACETYLTRANSFERASE"/>
    <property type="match status" value="1"/>
</dbReference>
<proteinExistence type="predicted"/>
<dbReference type="GO" id="GO:1990189">
    <property type="term" value="F:protein N-terminal-serine acetyltransferase activity"/>
    <property type="evidence" value="ECO:0007669"/>
    <property type="project" value="TreeGrafter"/>
</dbReference>
<dbReference type="InterPro" id="IPR016181">
    <property type="entry name" value="Acyl_CoA_acyltransferase"/>
</dbReference>
<dbReference type="AlphaFoldDB" id="A0A402DRY8"/>
<dbReference type="InterPro" id="IPR000182">
    <property type="entry name" value="GNAT_dom"/>
</dbReference>
<keyword evidence="2" id="KW-0808">Transferase</keyword>
<dbReference type="GO" id="GO:0005737">
    <property type="term" value="C:cytoplasm"/>
    <property type="evidence" value="ECO:0007669"/>
    <property type="project" value="TreeGrafter"/>
</dbReference>
<dbReference type="PANTHER" id="PTHR43441">
    <property type="entry name" value="RIBOSOMAL-PROTEIN-SERINE ACETYLTRANSFERASE"/>
    <property type="match status" value="1"/>
</dbReference>
<protein>
    <submittedName>
        <fullName evidence="2">Acetyltransferase</fullName>
    </submittedName>
</protein>
<dbReference type="InterPro" id="IPR051908">
    <property type="entry name" value="Ribosomal_N-acetyltransferase"/>
</dbReference>
<reference evidence="2 3" key="1">
    <citation type="submission" date="2019-01" db="EMBL/GenBank/DDBJ databases">
        <title>Draft genome sequence of Cellulomonas takizawaensis strain TKZ-21.</title>
        <authorList>
            <person name="Yamamura H."/>
            <person name="Hayashi T."/>
            <person name="Hamada M."/>
            <person name="Serisawa Y."/>
            <person name="Matsuyama K."/>
            <person name="Nakagawa Y."/>
            <person name="Otoguro M."/>
            <person name="Yanagida F."/>
            <person name="Hayakawa M."/>
        </authorList>
    </citation>
    <scope>NUCLEOTIDE SEQUENCE [LARGE SCALE GENOMIC DNA]</scope>
    <source>
        <strain evidence="2 3">NBRC12680</strain>
    </source>
</reference>
<evidence type="ECO:0000313" key="3">
    <source>
        <dbReference type="Proteomes" id="UP000289954"/>
    </source>
</evidence>
<dbReference type="GO" id="GO:0008999">
    <property type="term" value="F:protein-N-terminal-alanine acetyltransferase activity"/>
    <property type="evidence" value="ECO:0007669"/>
    <property type="project" value="TreeGrafter"/>
</dbReference>
<dbReference type="SUPFAM" id="SSF55729">
    <property type="entry name" value="Acyl-CoA N-acyltransferases (Nat)"/>
    <property type="match status" value="1"/>
</dbReference>
<keyword evidence="3" id="KW-1185">Reference proteome</keyword>
<gene>
    <name evidence="2" type="ORF">CBZ_19480</name>
</gene>
<comment type="caution">
    <text evidence="2">The sequence shown here is derived from an EMBL/GenBank/DDBJ whole genome shotgun (WGS) entry which is preliminary data.</text>
</comment>
<dbReference type="EMBL" id="BIMR01000141">
    <property type="protein sequence ID" value="GCE76892.1"/>
    <property type="molecule type" value="Genomic_DNA"/>
</dbReference>
<dbReference type="Proteomes" id="UP000289954">
    <property type="component" value="Unassembled WGS sequence"/>
</dbReference>
<name>A0A402DRY8_9CELL</name>
<evidence type="ECO:0000259" key="1">
    <source>
        <dbReference type="PROSITE" id="PS51186"/>
    </source>
</evidence>
<feature type="domain" description="N-acetyltransferase" evidence="1">
    <location>
        <begin position="76"/>
        <end position="240"/>
    </location>
</feature>
<accession>A0A402DRY8</accession>
<dbReference type="Pfam" id="PF13302">
    <property type="entry name" value="Acetyltransf_3"/>
    <property type="match status" value="1"/>
</dbReference>
<dbReference type="PROSITE" id="PS51186">
    <property type="entry name" value="GNAT"/>
    <property type="match status" value="1"/>
</dbReference>
<evidence type="ECO:0000313" key="2">
    <source>
        <dbReference type="EMBL" id="GCE76892.1"/>
    </source>
</evidence>
<dbReference type="Gene3D" id="3.40.630.30">
    <property type="match status" value="1"/>
</dbReference>
<organism evidence="2 3">
    <name type="scientific">Cellulomonas biazotea</name>
    <dbReference type="NCBI Taxonomy" id="1709"/>
    <lineage>
        <taxon>Bacteria</taxon>
        <taxon>Bacillati</taxon>
        <taxon>Actinomycetota</taxon>
        <taxon>Actinomycetes</taxon>
        <taxon>Micrococcales</taxon>
        <taxon>Cellulomonadaceae</taxon>
        <taxon>Cellulomonas</taxon>
    </lineage>
</organism>